<dbReference type="GO" id="GO:0030253">
    <property type="term" value="P:protein secretion by the type I secretion system"/>
    <property type="evidence" value="ECO:0007669"/>
    <property type="project" value="InterPro"/>
</dbReference>
<keyword evidence="6" id="KW-0547">Nucleotide-binding</keyword>
<dbReference type="InterPro" id="IPR036640">
    <property type="entry name" value="ABC1_TM_sf"/>
</dbReference>
<dbReference type="InterPro" id="IPR039421">
    <property type="entry name" value="Type_1_exporter"/>
</dbReference>
<keyword evidence="7 14" id="KW-0067">ATP-binding</keyword>
<dbReference type="Pfam" id="PF00005">
    <property type="entry name" value="ABC_tran"/>
    <property type="match status" value="1"/>
</dbReference>
<dbReference type="FunFam" id="3.40.50.300:FF:001444">
    <property type="entry name" value="ABC transporter ATP-binding protein"/>
    <property type="match status" value="1"/>
</dbReference>
<dbReference type="InterPro" id="IPR027417">
    <property type="entry name" value="P-loop_NTPase"/>
</dbReference>
<dbReference type="Proteomes" id="UP000199071">
    <property type="component" value="Unassembled WGS sequence"/>
</dbReference>
<dbReference type="CDD" id="cd03246">
    <property type="entry name" value="ABCC_Protease_Secretion"/>
    <property type="match status" value="1"/>
</dbReference>
<dbReference type="InterPro" id="IPR003439">
    <property type="entry name" value="ABC_transporter-like_ATP-bd"/>
</dbReference>
<evidence type="ECO:0000256" key="4">
    <source>
        <dbReference type="ARBA" id="ARBA00022475"/>
    </source>
</evidence>
<feature type="transmembrane region" description="Helical" evidence="11">
    <location>
        <begin position="27"/>
        <end position="50"/>
    </location>
</feature>
<reference evidence="14 15" key="1">
    <citation type="submission" date="2016-10" db="EMBL/GenBank/DDBJ databases">
        <authorList>
            <person name="de Groot N.N."/>
        </authorList>
    </citation>
    <scope>NUCLEOTIDE SEQUENCE [LARGE SCALE GENOMIC DNA]</scope>
    <source>
        <strain evidence="14 15">ATCC 35022</strain>
    </source>
</reference>
<dbReference type="PANTHER" id="PTHR43394:SF1">
    <property type="entry name" value="ATP-BINDING CASSETTE SUB-FAMILY B MEMBER 10, MITOCHONDRIAL"/>
    <property type="match status" value="1"/>
</dbReference>
<dbReference type="PROSITE" id="PS00211">
    <property type="entry name" value="ABC_TRANSPORTER_1"/>
    <property type="match status" value="1"/>
</dbReference>
<dbReference type="InterPro" id="IPR010128">
    <property type="entry name" value="ATPase_T1SS_PrtD-like"/>
</dbReference>
<dbReference type="NCBIfam" id="TIGR01842">
    <property type="entry name" value="type_I_sec_PrtD"/>
    <property type="match status" value="1"/>
</dbReference>
<evidence type="ECO:0000256" key="3">
    <source>
        <dbReference type="ARBA" id="ARBA00022448"/>
    </source>
</evidence>
<evidence type="ECO:0000256" key="11">
    <source>
        <dbReference type="SAM" id="Phobius"/>
    </source>
</evidence>
<dbReference type="GO" id="GO:0005886">
    <property type="term" value="C:plasma membrane"/>
    <property type="evidence" value="ECO:0007669"/>
    <property type="project" value="UniProtKB-SubCell"/>
</dbReference>
<dbReference type="RefSeq" id="WP_244521356.1">
    <property type="nucleotide sequence ID" value="NZ_FMXQ01000009.1"/>
</dbReference>
<feature type="domain" description="ABC transmembrane type-1" evidence="13">
    <location>
        <begin position="29"/>
        <end position="307"/>
    </location>
</feature>
<keyword evidence="8 11" id="KW-1133">Transmembrane helix</keyword>
<dbReference type="EMBL" id="FMXQ01000009">
    <property type="protein sequence ID" value="SDB51080.1"/>
    <property type="molecule type" value="Genomic_DNA"/>
</dbReference>
<dbReference type="PANTHER" id="PTHR43394">
    <property type="entry name" value="ATP-DEPENDENT PERMEASE MDL1, MITOCHONDRIAL"/>
    <property type="match status" value="1"/>
</dbReference>
<feature type="region of interest" description="Disordered" evidence="10">
    <location>
        <begin position="567"/>
        <end position="586"/>
    </location>
</feature>
<dbReference type="InterPro" id="IPR003593">
    <property type="entry name" value="AAA+_ATPase"/>
</dbReference>
<dbReference type="Gene3D" id="1.20.1560.10">
    <property type="entry name" value="ABC transporter type 1, transmembrane domain"/>
    <property type="match status" value="1"/>
</dbReference>
<evidence type="ECO:0000256" key="6">
    <source>
        <dbReference type="ARBA" id="ARBA00022741"/>
    </source>
</evidence>
<dbReference type="AlphaFoldDB" id="A0A1G6E159"/>
<dbReference type="SMART" id="SM00382">
    <property type="entry name" value="AAA"/>
    <property type="match status" value="1"/>
</dbReference>
<dbReference type="PROSITE" id="PS50929">
    <property type="entry name" value="ABC_TM1F"/>
    <property type="match status" value="1"/>
</dbReference>
<sequence length="586" mass="62421">MASRSKKPEAVSGRSELASAIYDCRRALVGIVIFSGIMNILTLTGPLFMLQVYDRVVPSQSIPTLLALGAIVALLYAALGFFDQIRARILVRIGAYLDEVVHPKVFKAVVTMPLRNALPGDGLQPLRDLDQIRTFVSSGGPAAFADMPFLPIQVTICFLIDPLIGYAVIVGAVVIFCLTLATDMSVRAASLEAADKGGQRFAVIEAGRRNAEVLRSLGMAGRLADRWGEVNRSYEASHLRVLERSGAFAGASKVFRMMFQSGLLGLGAYLVIEHGASFGIIIAASILGARALQPIEQLVANWRGFVGSRQAWHRLNRLLAQFPTTEEPMALPRPTGTLAVENLAVVPPGSSRPSVVDVSFNLRAGNALGVIGPSGAGKSSLVRVIIGAWAPARGRVRLDGAALEQWHPDILGQHIGYLPQDVELFAGTIAENISRFEPDADPALIVEAAKAAGVHDLVLHLPDGYTTDIGENGSSLSAGQRQRVALARALYRDPFLVVLDEPNSNLDAEGDAALSRAIMSVRKRGGIAVVVAHRPSALEAVDMALAMVNGGMAAFGEKEEVLRKVLKPSAPPSIQDRQPEPEGAPS</sequence>
<evidence type="ECO:0000256" key="5">
    <source>
        <dbReference type="ARBA" id="ARBA00022692"/>
    </source>
</evidence>
<dbReference type="InterPro" id="IPR011527">
    <property type="entry name" value="ABC1_TM_dom"/>
</dbReference>
<evidence type="ECO:0000256" key="1">
    <source>
        <dbReference type="ARBA" id="ARBA00004651"/>
    </source>
</evidence>
<feature type="domain" description="ABC transporter" evidence="12">
    <location>
        <begin position="338"/>
        <end position="574"/>
    </location>
</feature>
<accession>A0A1G6E159</accession>
<keyword evidence="15" id="KW-1185">Reference proteome</keyword>
<protein>
    <submittedName>
        <fullName evidence="14">ATP-binding cassette, subfamily C</fullName>
    </submittedName>
</protein>
<proteinExistence type="inferred from homology"/>
<feature type="transmembrane region" description="Helical" evidence="11">
    <location>
        <begin position="163"/>
        <end position="181"/>
    </location>
</feature>
<dbReference type="Gene3D" id="3.40.50.300">
    <property type="entry name" value="P-loop containing nucleotide triphosphate hydrolases"/>
    <property type="match status" value="1"/>
</dbReference>
<keyword evidence="3" id="KW-0813">Transport</keyword>
<evidence type="ECO:0000259" key="13">
    <source>
        <dbReference type="PROSITE" id="PS50929"/>
    </source>
</evidence>
<comment type="subcellular location">
    <subcellularLocation>
        <location evidence="1">Cell membrane</location>
        <topology evidence="1">Multi-pass membrane protein</topology>
    </subcellularLocation>
</comment>
<evidence type="ECO:0000256" key="9">
    <source>
        <dbReference type="ARBA" id="ARBA00023136"/>
    </source>
</evidence>
<keyword evidence="5 11" id="KW-0812">Transmembrane</keyword>
<evidence type="ECO:0000256" key="10">
    <source>
        <dbReference type="SAM" id="MobiDB-lite"/>
    </source>
</evidence>
<dbReference type="GO" id="GO:0030256">
    <property type="term" value="C:type I protein secretion system complex"/>
    <property type="evidence" value="ECO:0007669"/>
    <property type="project" value="InterPro"/>
</dbReference>
<evidence type="ECO:0000256" key="7">
    <source>
        <dbReference type="ARBA" id="ARBA00022840"/>
    </source>
</evidence>
<dbReference type="SUPFAM" id="SSF52540">
    <property type="entry name" value="P-loop containing nucleoside triphosphate hydrolases"/>
    <property type="match status" value="1"/>
</dbReference>
<organism evidence="14 15">
    <name type="scientific">Bauldia litoralis</name>
    <dbReference type="NCBI Taxonomy" id="665467"/>
    <lineage>
        <taxon>Bacteria</taxon>
        <taxon>Pseudomonadati</taxon>
        <taxon>Pseudomonadota</taxon>
        <taxon>Alphaproteobacteria</taxon>
        <taxon>Hyphomicrobiales</taxon>
        <taxon>Kaistiaceae</taxon>
        <taxon>Bauldia</taxon>
    </lineage>
</organism>
<evidence type="ECO:0000313" key="14">
    <source>
        <dbReference type="EMBL" id="SDB51080.1"/>
    </source>
</evidence>
<evidence type="ECO:0000259" key="12">
    <source>
        <dbReference type="PROSITE" id="PS50893"/>
    </source>
</evidence>
<gene>
    <name evidence="14" type="ORF">SAMN02982931_04021</name>
</gene>
<evidence type="ECO:0000256" key="8">
    <source>
        <dbReference type="ARBA" id="ARBA00022989"/>
    </source>
</evidence>
<comment type="similarity">
    <text evidence="2">Belongs to the ABC transporter superfamily.</text>
</comment>
<dbReference type="GO" id="GO:0005524">
    <property type="term" value="F:ATP binding"/>
    <property type="evidence" value="ECO:0007669"/>
    <property type="project" value="UniProtKB-KW"/>
</dbReference>
<evidence type="ECO:0000256" key="2">
    <source>
        <dbReference type="ARBA" id="ARBA00005417"/>
    </source>
</evidence>
<dbReference type="GO" id="GO:0016887">
    <property type="term" value="F:ATP hydrolysis activity"/>
    <property type="evidence" value="ECO:0007669"/>
    <property type="project" value="InterPro"/>
</dbReference>
<name>A0A1G6E159_9HYPH</name>
<dbReference type="STRING" id="665467.SAMN02982931_04021"/>
<feature type="transmembrane region" description="Helical" evidence="11">
    <location>
        <begin position="266"/>
        <end position="287"/>
    </location>
</feature>
<dbReference type="PROSITE" id="PS50893">
    <property type="entry name" value="ABC_TRANSPORTER_2"/>
    <property type="match status" value="1"/>
</dbReference>
<keyword evidence="4" id="KW-1003">Cell membrane</keyword>
<dbReference type="InterPro" id="IPR017871">
    <property type="entry name" value="ABC_transporter-like_CS"/>
</dbReference>
<evidence type="ECO:0000313" key="15">
    <source>
        <dbReference type="Proteomes" id="UP000199071"/>
    </source>
</evidence>
<keyword evidence="9 11" id="KW-0472">Membrane</keyword>
<dbReference type="SUPFAM" id="SSF90123">
    <property type="entry name" value="ABC transporter transmembrane region"/>
    <property type="match status" value="1"/>
</dbReference>
<feature type="transmembrane region" description="Helical" evidence="11">
    <location>
        <begin position="62"/>
        <end position="82"/>
    </location>
</feature>
<dbReference type="GO" id="GO:0015421">
    <property type="term" value="F:ABC-type oligopeptide transporter activity"/>
    <property type="evidence" value="ECO:0007669"/>
    <property type="project" value="TreeGrafter"/>
</dbReference>
<dbReference type="Pfam" id="PF00664">
    <property type="entry name" value="ABC_membrane"/>
    <property type="match status" value="1"/>
</dbReference>